<dbReference type="PANTHER" id="PTHR33137">
    <property type="entry name" value="MEDIATOR OF RNA POLYMERASE II TRANSCRIPTION SUBUNIT 15A-RELATED"/>
    <property type="match status" value="1"/>
</dbReference>
<organism evidence="2 3">
    <name type="scientific">Phialemonium thermophilum</name>
    <dbReference type="NCBI Taxonomy" id="223376"/>
    <lineage>
        <taxon>Eukaryota</taxon>
        <taxon>Fungi</taxon>
        <taxon>Dikarya</taxon>
        <taxon>Ascomycota</taxon>
        <taxon>Pezizomycotina</taxon>
        <taxon>Sordariomycetes</taxon>
        <taxon>Sordariomycetidae</taxon>
        <taxon>Cephalothecales</taxon>
        <taxon>Cephalothecaceae</taxon>
        <taxon>Phialemonium</taxon>
    </lineage>
</organism>
<feature type="compositionally biased region" description="Pro residues" evidence="1">
    <location>
        <begin position="484"/>
        <end position="511"/>
    </location>
</feature>
<dbReference type="PANTHER" id="PTHR33137:SF4">
    <property type="entry name" value="MEDIATOR OF RNA POLYMERASE II TRANSCRIPTION SUBUNIT 15A-RELATED"/>
    <property type="match status" value="1"/>
</dbReference>
<gene>
    <name evidence="2" type="ORF">VTK73DRAFT_2462</name>
</gene>
<accession>A0ABR3VS39</accession>
<feature type="compositionally biased region" description="Low complexity" evidence="1">
    <location>
        <begin position="512"/>
        <end position="524"/>
    </location>
</feature>
<proteinExistence type="predicted"/>
<evidence type="ECO:0000313" key="2">
    <source>
        <dbReference type="EMBL" id="KAL1844468.1"/>
    </source>
</evidence>
<reference evidence="2 3" key="1">
    <citation type="journal article" date="2024" name="Commun. Biol.">
        <title>Comparative genomic analysis of thermophilic fungi reveals convergent evolutionary adaptations and gene losses.</title>
        <authorList>
            <person name="Steindorff A.S."/>
            <person name="Aguilar-Pontes M.V."/>
            <person name="Robinson A.J."/>
            <person name="Andreopoulos B."/>
            <person name="LaButti K."/>
            <person name="Kuo A."/>
            <person name="Mondo S."/>
            <person name="Riley R."/>
            <person name="Otillar R."/>
            <person name="Haridas S."/>
            <person name="Lipzen A."/>
            <person name="Grimwood J."/>
            <person name="Schmutz J."/>
            <person name="Clum A."/>
            <person name="Reid I.D."/>
            <person name="Moisan M.C."/>
            <person name="Butler G."/>
            <person name="Nguyen T.T.M."/>
            <person name="Dewar K."/>
            <person name="Conant G."/>
            <person name="Drula E."/>
            <person name="Henrissat B."/>
            <person name="Hansel C."/>
            <person name="Singer S."/>
            <person name="Hutchinson M.I."/>
            <person name="de Vries R.P."/>
            <person name="Natvig D.O."/>
            <person name="Powell A.J."/>
            <person name="Tsang A."/>
            <person name="Grigoriev I.V."/>
        </authorList>
    </citation>
    <scope>NUCLEOTIDE SEQUENCE [LARGE SCALE GENOMIC DNA]</scope>
    <source>
        <strain evidence="2 3">ATCC 24622</strain>
    </source>
</reference>
<feature type="compositionally biased region" description="Basic and acidic residues" evidence="1">
    <location>
        <begin position="326"/>
        <end position="342"/>
    </location>
</feature>
<dbReference type="Proteomes" id="UP001586593">
    <property type="component" value="Unassembled WGS sequence"/>
</dbReference>
<feature type="compositionally biased region" description="Low complexity" evidence="1">
    <location>
        <begin position="570"/>
        <end position="580"/>
    </location>
</feature>
<protein>
    <submittedName>
        <fullName evidence="2">Uncharacterized protein</fullName>
    </submittedName>
</protein>
<feature type="compositionally biased region" description="Polar residues" evidence="1">
    <location>
        <begin position="581"/>
        <end position="591"/>
    </location>
</feature>
<comment type="caution">
    <text evidence="2">The sequence shown here is derived from an EMBL/GenBank/DDBJ whole genome shotgun (WGS) entry which is preliminary data.</text>
</comment>
<feature type="compositionally biased region" description="Low complexity" evidence="1">
    <location>
        <begin position="606"/>
        <end position="617"/>
    </location>
</feature>
<feature type="region of interest" description="Disordered" evidence="1">
    <location>
        <begin position="455"/>
        <end position="623"/>
    </location>
</feature>
<dbReference type="EMBL" id="JAZHXJ010001692">
    <property type="protein sequence ID" value="KAL1844468.1"/>
    <property type="molecule type" value="Genomic_DNA"/>
</dbReference>
<dbReference type="InterPro" id="IPR044661">
    <property type="entry name" value="MED15a/b/c-like"/>
</dbReference>
<sequence length="623" mass="67845">MNECQTFFVSFPRYEAPKQGEPRIEAKLVLSLLSNPPRHPPLSRPGLQRRHPAIGPAYAPQNPYTTIAAHTSGAKRSAAAYGLRSLLTLLFLFTRSGLILAPQSSLQLLLSRANTGPISQIHRPVDTAGRVFSGKREDTREDRETHSPGSSWVFSGFRFLEASTPFSIGTKPPFSRGFGLLTPFGPTVSAGSTDRRSSSLPQKWRPRVPESAIPTANFPFLPTFWAVWIQQPIPTAAALFLLLKSLGPWQVPRAVMPRPLQYAYDDDMAEREPLDNPHDQSSQSPLPPSPYQYQDLHHPYSDEPPLQTSPSRQGHGAARPGAHPDSSFERLRAQRRYSRDRPAVVGGGVELQQQQQQQQQEQQQQQQPQPYPGRPGAAPPNYRQPDPVSPLSPPQPPPHRDADGRHWGPQDPVHPPPRSQQPRPLSNITPGADNFSEAAAGGMAGIAYSVAERNARESGLEAMRAAPSYPQQTYHQQPQQLQEHPPPPPQQQQPPPPSTALPPPSSQPQPPWQGQGQAQGQGPWPARPYGGPVDVPNNRYSYGGGAMGVRPGDRDSRSSLSGLGPGPAGSGSSTTGSRSLHSFNNNNSGSEVYTDDPYQSYLRPQTTATRASSTVARGPGPPC</sequence>
<name>A0ABR3VS39_9PEZI</name>
<feature type="compositionally biased region" description="Pro residues" evidence="1">
    <location>
        <begin position="387"/>
        <end position="397"/>
    </location>
</feature>
<feature type="region of interest" description="Disordered" evidence="1">
    <location>
        <begin position="270"/>
        <end position="437"/>
    </location>
</feature>
<feature type="compositionally biased region" description="Low complexity" evidence="1">
    <location>
        <begin position="467"/>
        <end position="483"/>
    </location>
</feature>
<keyword evidence="3" id="KW-1185">Reference proteome</keyword>
<evidence type="ECO:0000313" key="3">
    <source>
        <dbReference type="Proteomes" id="UP001586593"/>
    </source>
</evidence>
<feature type="compositionally biased region" description="Basic and acidic residues" evidence="1">
    <location>
        <begin position="398"/>
        <end position="408"/>
    </location>
</feature>
<evidence type="ECO:0000256" key="1">
    <source>
        <dbReference type="SAM" id="MobiDB-lite"/>
    </source>
</evidence>
<feature type="compositionally biased region" description="Low complexity" evidence="1">
    <location>
        <begin position="352"/>
        <end position="368"/>
    </location>
</feature>